<feature type="non-terminal residue" evidence="2">
    <location>
        <position position="96"/>
    </location>
</feature>
<organism evidence="2 3">
    <name type="scientific">Desulfitobacterium dehalogenans</name>
    <dbReference type="NCBI Taxonomy" id="36854"/>
    <lineage>
        <taxon>Bacteria</taxon>
        <taxon>Bacillati</taxon>
        <taxon>Bacillota</taxon>
        <taxon>Clostridia</taxon>
        <taxon>Eubacteriales</taxon>
        <taxon>Desulfitobacteriaceae</taxon>
        <taxon>Desulfitobacterium</taxon>
    </lineage>
</organism>
<dbReference type="Proteomes" id="UP000553059">
    <property type="component" value="Unassembled WGS sequence"/>
</dbReference>
<dbReference type="AlphaFoldDB" id="A0A7C6Z5X4"/>
<dbReference type="InterPro" id="IPR036962">
    <property type="entry name" value="Glyco_hydro_3_N_sf"/>
</dbReference>
<sequence>MRKKTIAILGIIILALVLGFLFLSQRMNLQDFNIPMPGQQGGNNPTAPSEETPVIDPLKERIQAMTLEEKVGQLVMVGVDGYEINANAQQLIQNYH</sequence>
<dbReference type="GO" id="GO:0004553">
    <property type="term" value="F:hydrolase activity, hydrolyzing O-glycosyl compounds"/>
    <property type="evidence" value="ECO:0007669"/>
    <property type="project" value="InterPro"/>
</dbReference>
<gene>
    <name evidence="2" type="ORF">GX523_14330</name>
</gene>
<feature type="transmembrane region" description="Helical" evidence="1">
    <location>
        <begin position="6"/>
        <end position="23"/>
    </location>
</feature>
<name>A0A7C6Z5X4_9FIRM</name>
<accession>A0A7C6Z5X4</accession>
<protein>
    <submittedName>
        <fullName evidence="2">Beta-N-acetylhexosaminidase</fullName>
    </submittedName>
</protein>
<proteinExistence type="predicted"/>
<dbReference type="GO" id="GO:0005975">
    <property type="term" value="P:carbohydrate metabolic process"/>
    <property type="evidence" value="ECO:0007669"/>
    <property type="project" value="InterPro"/>
</dbReference>
<keyword evidence="1" id="KW-1133">Transmembrane helix</keyword>
<keyword evidence="1" id="KW-0812">Transmembrane</keyword>
<comment type="caution">
    <text evidence="2">The sequence shown here is derived from an EMBL/GenBank/DDBJ whole genome shotgun (WGS) entry which is preliminary data.</text>
</comment>
<keyword evidence="1" id="KW-0472">Membrane</keyword>
<dbReference type="EMBL" id="DUTF01000311">
    <property type="protein sequence ID" value="HHY27890.1"/>
    <property type="molecule type" value="Genomic_DNA"/>
</dbReference>
<evidence type="ECO:0000313" key="3">
    <source>
        <dbReference type="Proteomes" id="UP000553059"/>
    </source>
</evidence>
<dbReference type="Gene3D" id="3.20.20.300">
    <property type="entry name" value="Glycoside hydrolase, family 3, N-terminal domain"/>
    <property type="match status" value="1"/>
</dbReference>
<evidence type="ECO:0000313" key="2">
    <source>
        <dbReference type="EMBL" id="HHY27890.1"/>
    </source>
</evidence>
<reference evidence="2 3" key="1">
    <citation type="journal article" date="2020" name="Biotechnol. Biofuels">
        <title>New insights from the biogas microbiome by comprehensive genome-resolved metagenomics of nearly 1600 species originating from multiple anaerobic digesters.</title>
        <authorList>
            <person name="Campanaro S."/>
            <person name="Treu L."/>
            <person name="Rodriguez-R L.M."/>
            <person name="Kovalovszki A."/>
            <person name="Ziels R.M."/>
            <person name="Maus I."/>
            <person name="Zhu X."/>
            <person name="Kougias P.G."/>
            <person name="Basile A."/>
            <person name="Luo G."/>
            <person name="Schluter A."/>
            <person name="Konstantinidis K.T."/>
            <person name="Angelidaki I."/>
        </authorList>
    </citation>
    <scope>NUCLEOTIDE SEQUENCE [LARGE SCALE GENOMIC DNA]</scope>
    <source>
        <strain evidence="2">AS05jafATM_4</strain>
    </source>
</reference>
<evidence type="ECO:0000256" key="1">
    <source>
        <dbReference type="SAM" id="Phobius"/>
    </source>
</evidence>